<dbReference type="Pfam" id="PF03030">
    <property type="entry name" value="H_PPase"/>
    <property type="match status" value="1"/>
</dbReference>
<evidence type="ECO:0000256" key="2">
    <source>
        <dbReference type="ARBA" id="ARBA00022448"/>
    </source>
</evidence>
<dbReference type="EC" id="7.1.3.1" evidence="9"/>
<dbReference type="GO" id="GO:0012505">
    <property type="term" value="C:endomembrane system"/>
    <property type="evidence" value="ECO:0007669"/>
    <property type="project" value="UniProtKB-SubCell"/>
</dbReference>
<evidence type="ECO:0000256" key="6">
    <source>
        <dbReference type="ARBA" id="ARBA00022989"/>
    </source>
</evidence>
<comment type="subunit">
    <text evidence="9">Homodimer.</text>
</comment>
<keyword evidence="7 9" id="KW-0406">Ion transport</keyword>
<comment type="subcellular location">
    <subcellularLocation>
        <location evidence="9">Cell membrane</location>
        <topology evidence="9">Multi-pass membrane protein</topology>
    </subcellularLocation>
    <subcellularLocation>
        <location evidence="1">Endomembrane system</location>
        <topology evidence="1">Multi-pass membrane protein</topology>
    </subcellularLocation>
</comment>
<feature type="transmembrane region" description="Helical" evidence="9">
    <location>
        <begin position="381"/>
        <end position="405"/>
    </location>
</feature>
<keyword evidence="9" id="KW-0375">Hydrogen ion transport</keyword>
<keyword evidence="2 9" id="KW-0813">Transport</keyword>
<feature type="transmembrane region" description="Helical" evidence="9">
    <location>
        <begin position="337"/>
        <end position="360"/>
    </location>
</feature>
<keyword evidence="8 9" id="KW-0472">Membrane</keyword>
<dbReference type="GO" id="GO:0004427">
    <property type="term" value="F:inorganic diphosphate phosphatase activity"/>
    <property type="evidence" value="ECO:0007669"/>
    <property type="project" value="UniProtKB-UniRule"/>
</dbReference>
<dbReference type="NCBIfam" id="NF001960">
    <property type="entry name" value="PRK00733.3-5"/>
    <property type="match status" value="1"/>
</dbReference>
<organism evidence="10 11">
    <name type="scientific">Labrys okinawensis</name>
    <dbReference type="NCBI Taxonomy" id="346911"/>
    <lineage>
        <taxon>Bacteria</taxon>
        <taxon>Pseudomonadati</taxon>
        <taxon>Pseudomonadota</taxon>
        <taxon>Alphaproteobacteria</taxon>
        <taxon>Hyphomicrobiales</taxon>
        <taxon>Xanthobacteraceae</taxon>
        <taxon>Labrys</taxon>
    </lineage>
</organism>
<keyword evidence="11" id="KW-1185">Reference proteome</keyword>
<evidence type="ECO:0000256" key="7">
    <source>
        <dbReference type="ARBA" id="ARBA00023065"/>
    </source>
</evidence>
<feature type="transmembrane region" description="Helical" evidence="9">
    <location>
        <begin position="477"/>
        <end position="499"/>
    </location>
</feature>
<dbReference type="NCBIfam" id="NF001951">
    <property type="entry name" value="PRK00733.1-2"/>
    <property type="match status" value="1"/>
</dbReference>
<dbReference type="NCBIfam" id="TIGR01104">
    <property type="entry name" value="V_PPase"/>
    <property type="match status" value="1"/>
</dbReference>
<comment type="similarity">
    <text evidence="9">Belongs to the H(+)-translocating pyrophosphatase (TC 3.A.10) family. K(+)-insensitive subfamily.</text>
</comment>
<dbReference type="GO" id="GO:0009678">
    <property type="term" value="F:diphosphate hydrolysis-driven proton transmembrane transporter activity"/>
    <property type="evidence" value="ECO:0007669"/>
    <property type="project" value="UniProtKB-UniRule"/>
</dbReference>
<evidence type="ECO:0000256" key="3">
    <source>
        <dbReference type="ARBA" id="ARBA00022692"/>
    </source>
</evidence>
<evidence type="ECO:0000256" key="5">
    <source>
        <dbReference type="ARBA" id="ARBA00022967"/>
    </source>
</evidence>
<feature type="transmembrane region" description="Helical" evidence="9">
    <location>
        <begin position="411"/>
        <end position="433"/>
    </location>
</feature>
<comment type="catalytic activity">
    <reaction evidence="9">
        <text>diphosphate + H2O + H(+)(in) = 2 phosphate + 2 H(+)(out)</text>
        <dbReference type="Rhea" id="RHEA:13973"/>
        <dbReference type="ChEBI" id="CHEBI:15377"/>
        <dbReference type="ChEBI" id="CHEBI:15378"/>
        <dbReference type="ChEBI" id="CHEBI:33019"/>
        <dbReference type="ChEBI" id="CHEBI:43474"/>
        <dbReference type="EC" id="7.1.3.1"/>
    </reaction>
</comment>
<dbReference type="EMBL" id="PUEJ01000004">
    <property type="protein sequence ID" value="PRH87073.1"/>
    <property type="molecule type" value="Genomic_DNA"/>
</dbReference>
<evidence type="ECO:0000313" key="10">
    <source>
        <dbReference type="EMBL" id="PRH87073.1"/>
    </source>
</evidence>
<evidence type="ECO:0000256" key="9">
    <source>
        <dbReference type="HAMAP-Rule" id="MF_01129"/>
    </source>
</evidence>
<dbReference type="InterPro" id="IPR004131">
    <property type="entry name" value="PPase-energised_H-pump"/>
</dbReference>
<dbReference type="AlphaFoldDB" id="A0A2S9QCJ1"/>
<sequence>MLSLWVIIACGALSLVYGIWAFQSVMAQPAGNARMQEIAGFVREGAQAYLRRQYITIAGVGIIIFALVAYFLSIPSAIGFLIGAVLSGLAGFIGMNMSVRANVRTAQAAMNSLGQGLEVAFKAGAVTGLLVAGLALLGVAVYYYVLTGPMQLSFADPKQAREIIDSLVALGFGASLISIFARLGGGIFTKGADVGGDLVGKVEAGIPEDDPRNPATIADNVGDNVGDCAGMAADLFETYAVTVVATMVLAAILFAGTPVLSNVLLYPLGIGAACIVTSIVGTFFVKLGANQSIMGALYKGFIASAVLSVAGLAVATHFLIGWNSIGTIGGHDVTGTALFACGIVGLVVTGLIVWITEYYTGIGYRPVRQISQASVTGHGTNVIQGLAVSLEATALPTIVIVAGIIATYTLAGLFGTAIAVTTMLGLAGMVVALDAFGPVTDNAGGIAEMAGLPKEVRKSTDALDAVGNTTKAVTKGYAIGSAGLGALVLFAAYTSDLAYFSSNSAQYPYFAGVQPNFSLANPFVVVGLLLGGLIPYLFGGIAMTAVGKAASAIVEEVRRQFREKPGIMQGTDKPDYGKAVDLLTRAAIKEMLVPSLLPVLSPIVIYFLVLWITGSKSDAFAAVGAMLLGVIVTGLFVAISMTAGGGAWDNAKKSFEDGFIDANGTKHLKGSEAHKASVTGDTVGDPYKDTAGPAVNPAIKITNIVALLLLAILAHH</sequence>
<keyword evidence="4 9" id="KW-0460">Magnesium</keyword>
<comment type="caution">
    <text evidence="10">The sequence shown here is derived from an EMBL/GenBank/DDBJ whole genome shotgun (WGS) entry which is preliminary data.</text>
</comment>
<comment type="cofactor">
    <cofactor evidence="9">
        <name>Mg(2+)</name>
        <dbReference type="ChEBI" id="CHEBI:18420"/>
    </cofactor>
</comment>
<evidence type="ECO:0000256" key="4">
    <source>
        <dbReference type="ARBA" id="ARBA00022842"/>
    </source>
</evidence>
<protein>
    <recommendedName>
        <fullName evidence="9">K(+)-insensitive pyrophosphate-energized proton pump</fullName>
        <ecNumber evidence="9">7.1.3.1</ecNumber>
    </recommendedName>
    <alternativeName>
        <fullName evidence="9">Membrane-bound proton-translocating pyrophosphatase</fullName>
    </alternativeName>
    <alternativeName>
        <fullName evidence="9">Pyrophosphate-energized inorganic pyrophosphatase</fullName>
        <shortName evidence="9">H(+)-PPase</shortName>
    </alternativeName>
</protein>
<feature type="site" description="Determinant of potassium independence" evidence="9">
    <location>
        <position position="471"/>
    </location>
</feature>
<feature type="transmembrane region" description="Helical" evidence="9">
    <location>
        <begin position="301"/>
        <end position="325"/>
    </location>
</feature>
<dbReference type="OrthoDB" id="9808652at2"/>
<gene>
    <name evidence="9 10" type="primary">hppA</name>
    <name evidence="10" type="ORF">C5L14_10470</name>
</gene>
<feature type="transmembrane region" description="Helical" evidence="9">
    <location>
        <begin position="6"/>
        <end position="26"/>
    </location>
</feature>
<keyword evidence="10" id="KW-0378">Hydrolase</keyword>
<dbReference type="PIRSF" id="PIRSF001265">
    <property type="entry name" value="H+-PPase"/>
    <property type="match status" value="1"/>
</dbReference>
<feature type="transmembrane region" description="Helical" evidence="9">
    <location>
        <begin position="119"/>
        <end position="143"/>
    </location>
</feature>
<feature type="transmembrane region" description="Helical" evidence="9">
    <location>
        <begin position="54"/>
        <end position="72"/>
    </location>
</feature>
<dbReference type="PANTHER" id="PTHR31998">
    <property type="entry name" value="K(+)-INSENSITIVE PYROPHOSPHATE-ENERGIZED PROTON PUMP"/>
    <property type="match status" value="1"/>
</dbReference>
<comment type="caution">
    <text evidence="9">Lacks conserved residue(s) required for the propagation of feature annotation.</text>
</comment>
<keyword evidence="3 9" id="KW-0812">Transmembrane</keyword>
<evidence type="ECO:0000256" key="8">
    <source>
        <dbReference type="ARBA" id="ARBA00023136"/>
    </source>
</evidence>
<keyword evidence="6 9" id="KW-1133">Transmembrane helix</keyword>
<feature type="transmembrane region" description="Helical" evidence="9">
    <location>
        <begin position="519"/>
        <end position="538"/>
    </location>
</feature>
<dbReference type="Proteomes" id="UP000237682">
    <property type="component" value="Unassembled WGS sequence"/>
</dbReference>
<keyword evidence="5 9" id="KW-1278">Translocase</keyword>
<feature type="transmembrane region" description="Helical" evidence="9">
    <location>
        <begin position="592"/>
        <end position="613"/>
    </location>
</feature>
<dbReference type="RefSeq" id="WP_105862016.1">
    <property type="nucleotide sequence ID" value="NZ_PUEJ01000004.1"/>
</dbReference>
<feature type="transmembrane region" description="Helical" evidence="9">
    <location>
        <begin position="163"/>
        <end position="181"/>
    </location>
</feature>
<proteinExistence type="inferred from homology"/>
<dbReference type="HAMAP" id="MF_01129">
    <property type="entry name" value="PPase_energized_pump"/>
    <property type="match status" value="1"/>
</dbReference>
<keyword evidence="9" id="KW-1003">Cell membrane</keyword>
<dbReference type="GO" id="GO:0005886">
    <property type="term" value="C:plasma membrane"/>
    <property type="evidence" value="ECO:0007669"/>
    <property type="project" value="UniProtKB-SubCell"/>
</dbReference>
<dbReference type="GO" id="GO:0000287">
    <property type="term" value="F:magnesium ion binding"/>
    <property type="evidence" value="ECO:0007669"/>
    <property type="project" value="UniProtKB-UniRule"/>
</dbReference>
<evidence type="ECO:0000256" key="1">
    <source>
        <dbReference type="ARBA" id="ARBA00004127"/>
    </source>
</evidence>
<reference evidence="10 11" key="1">
    <citation type="submission" date="2018-02" db="EMBL/GenBank/DDBJ databases">
        <title>Whole genome sequencing of endophytic bacterium.</title>
        <authorList>
            <person name="Eedara R."/>
            <person name="Podile A.R."/>
        </authorList>
    </citation>
    <scope>NUCLEOTIDE SEQUENCE [LARGE SCALE GENOMIC DNA]</scope>
    <source>
        <strain evidence="10 11">RP1T</strain>
    </source>
</reference>
<feature type="transmembrane region" description="Helical" evidence="9">
    <location>
        <begin position="239"/>
        <end position="260"/>
    </location>
</feature>
<feature type="transmembrane region" description="Helical" evidence="9">
    <location>
        <begin position="266"/>
        <end position="289"/>
    </location>
</feature>
<evidence type="ECO:0000313" key="11">
    <source>
        <dbReference type="Proteomes" id="UP000237682"/>
    </source>
</evidence>
<feature type="transmembrane region" description="Helical" evidence="9">
    <location>
        <begin position="78"/>
        <end position="99"/>
    </location>
</feature>
<feature type="transmembrane region" description="Helical" evidence="9">
    <location>
        <begin position="619"/>
        <end position="643"/>
    </location>
</feature>
<accession>A0A2S9QCJ1</accession>
<comment type="function">
    <text evidence="9">Proton pump that utilizes the energy of pyrophosphate hydrolysis as the driving force for proton movement across the membrane. Generates a proton motive force.</text>
</comment>
<name>A0A2S9QCJ1_9HYPH</name>